<protein>
    <submittedName>
        <fullName evidence="1">Uncharacterized protein</fullName>
    </submittedName>
</protein>
<dbReference type="AlphaFoldDB" id="A0A3B3TBP8"/>
<dbReference type="Proteomes" id="UP000261540">
    <property type="component" value="Unplaced"/>
</dbReference>
<organism evidence="1 2">
    <name type="scientific">Paramormyrops kingsleyae</name>
    <dbReference type="NCBI Taxonomy" id="1676925"/>
    <lineage>
        <taxon>Eukaryota</taxon>
        <taxon>Metazoa</taxon>
        <taxon>Chordata</taxon>
        <taxon>Craniata</taxon>
        <taxon>Vertebrata</taxon>
        <taxon>Euteleostomi</taxon>
        <taxon>Actinopterygii</taxon>
        <taxon>Neopterygii</taxon>
        <taxon>Teleostei</taxon>
        <taxon>Osteoglossocephala</taxon>
        <taxon>Osteoglossomorpha</taxon>
        <taxon>Osteoglossiformes</taxon>
        <taxon>Mormyridae</taxon>
        <taxon>Paramormyrops</taxon>
    </lineage>
</organism>
<evidence type="ECO:0000313" key="2">
    <source>
        <dbReference type="Proteomes" id="UP000261540"/>
    </source>
</evidence>
<evidence type="ECO:0000313" key="1">
    <source>
        <dbReference type="Ensembl" id="ENSPKIP00000039736.1"/>
    </source>
</evidence>
<accession>A0A3B3TBP8</accession>
<reference evidence="1" key="2">
    <citation type="submission" date="2025-09" db="UniProtKB">
        <authorList>
            <consortium name="Ensembl"/>
        </authorList>
    </citation>
    <scope>IDENTIFICATION</scope>
</reference>
<keyword evidence="2" id="KW-1185">Reference proteome</keyword>
<sequence>MSHMGQDRVCHTDRMSARARVCRPIQTECPTRARVCRPIQTECPAWDRVCRPIQTECPAWDRVCRPIQTECPTRDRVCHPIQTECPIAGKVRHTGQCVQHGLILIPLQCWVPPPPKKAFLRHGLSPQPQQRPPPG</sequence>
<reference evidence="1" key="1">
    <citation type="submission" date="2025-08" db="UniProtKB">
        <authorList>
            <consortium name="Ensembl"/>
        </authorList>
    </citation>
    <scope>IDENTIFICATION</scope>
</reference>
<proteinExistence type="predicted"/>
<name>A0A3B3TBP8_9TELE</name>
<dbReference type="Ensembl" id="ENSPKIT00000020748.1">
    <property type="protein sequence ID" value="ENSPKIP00000039736.1"/>
    <property type="gene ID" value="ENSPKIG00000016985.1"/>
</dbReference>